<reference evidence="6 7" key="1">
    <citation type="submission" date="2024-09" db="EMBL/GenBank/DDBJ databases">
        <authorList>
            <person name="Sun Q."/>
            <person name="Mori K."/>
        </authorList>
    </citation>
    <scope>NUCLEOTIDE SEQUENCE [LARGE SCALE GENOMIC DNA]</scope>
    <source>
        <strain evidence="6 7">TBRC 1432</strain>
    </source>
</reference>
<dbReference type="SUPFAM" id="SSF52540">
    <property type="entry name" value="P-loop containing nucleoside triphosphate hydrolases"/>
    <property type="match status" value="1"/>
</dbReference>
<dbReference type="PRINTS" id="PR00364">
    <property type="entry name" value="DISEASERSIST"/>
</dbReference>
<dbReference type="SMART" id="SM01043">
    <property type="entry name" value="BTAD"/>
    <property type="match status" value="1"/>
</dbReference>
<gene>
    <name evidence="6" type="ORF">ACFFH7_36925</name>
</gene>
<evidence type="ECO:0000256" key="3">
    <source>
        <dbReference type="PROSITE-ProRule" id="PRU01091"/>
    </source>
</evidence>
<feature type="region of interest" description="Disordered" evidence="4">
    <location>
        <begin position="1"/>
        <end position="27"/>
    </location>
</feature>
<accession>A0ABV6N3H2</accession>
<dbReference type="RefSeq" id="WP_273937382.1">
    <property type="nucleotide sequence ID" value="NZ_CP097263.1"/>
</dbReference>
<dbReference type="SUPFAM" id="SSF46894">
    <property type="entry name" value="C-terminal effector domain of the bipartite response regulators"/>
    <property type="match status" value="1"/>
</dbReference>
<evidence type="ECO:0000256" key="1">
    <source>
        <dbReference type="ARBA" id="ARBA00005820"/>
    </source>
</evidence>
<dbReference type="Gene3D" id="1.25.40.10">
    <property type="entry name" value="Tetratricopeptide repeat domain"/>
    <property type="match status" value="2"/>
</dbReference>
<name>A0ABV6N3H2_9PSEU</name>
<dbReference type="InterPro" id="IPR027417">
    <property type="entry name" value="P-loop_NTPase"/>
</dbReference>
<dbReference type="EMBL" id="JBHLUD010000013">
    <property type="protein sequence ID" value="MFC0547143.1"/>
    <property type="molecule type" value="Genomic_DNA"/>
</dbReference>
<proteinExistence type="inferred from homology"/>
<dbReference type="InterPro" id="IPR016032">
    <property type="entry name" value="Sig_transdc_resp-reg_C-effctor"/>
</dbReference>
<dbReference type="Gene3D" id="1.10.10.10">
    <property type="entry name" value="Winged helix-like DNA-binding domain superfamily/Winged helix DNA-binding domain"/>
    <property type="match status" value="1"/>
</dbReference>
<dbReference type="InterPro" id="IPR001867">
    <property type="entry name" value="OmpR/PhoB-type_DNA-bd"/>
</dbReference>
<dbReference type="CDD" id="cd15831">
    <property type="entry name" value="BTAD"/>
    <property type="match status" value="1"/>
</dbReference>
<keyword evidence="7" id="KW-1185">Reference proteome</keyword>
<dbReference type="InterPro" id="IPR005158">
    <property type="entry name" value="BTAD"/>
</dbReference>
<feature type="DNA-binding region" description="OmpR/PhoB-type" evidence="3">
    <location>
        <begin position="22"/>
        <end position="119"/>
    </location>
</feature>
<dbReference type="Pfam" id="PF03704">
    <property type="entry name" value="BTAD"/>
    <property type="match status" value="1"/>
</dbReference>
<dbReference type="PANTHER" id="PTHR47691:SF3">
    <property type="entry name" value="HTH-TYPE TRANSCRIPTIONAL REGULATOR RV0890C-RELATED"/>
    <property type="match status" value="1"/>
</dbReference>
<dbReference type="InterPro" id="IPR058852">
    <property type="entry name" value="HTH_77"/>
</dbReference>
<dbReference type="Pfam" id="PF13424">
    <property type="entry name" value="TPR_12"/>
    <property type="match status" value="1"/>
</dbReference>
<dbReference type="InterPro" id="IPR011990">
    <property type="entry name" value="TPR-like_helical_dom_sf"/>
</dbReference>
<dbReference type="SMART" id="SM00862">
    <property type="entry name" value="Trans_reg_C"/>
    <property type="match status" value="1"/>
</dbReference>
<dbReference type="InterPro" id="IPR036388">
    <property type="entry name" value="WH-like_DNA-bd_sf"/>
</dbReference>
<dbReference type="Pfam" id="PF25872">
    <property type="entry name" value="HTH_77"/>
    <property type="match status" value="1"/>
</dbReference>
<evidence type="ECO:0000259" key="5">
    <source>
        <dbReference type="PROSITE" id="PS51755"/>
    </source>
</evidence>
<protein>
    <submittedName>
        <fullName evidence="6">BTAD domain-containing putative transcriptional regulator</fullName>
    </submittedName>
</protein>
<evidence type="ECO:0000313" key="7">
    <source>
        <dbReference type="Proteomes" id="UP001589810"/>
    </source>
</evidence>
<evidence type="ECO:0000313" key="6">
    <source>
        <dbReference type="EMBL" id="MFC0547143.1"/>
    </source>
</evidence>
<evidence type="ECO:0000256" key="4">
    <source>
        <dbReference type="SAM" id="MobiDB-lite"/>
    </source>
</evidence>
<evidence type="ECO:0000256" key="2">
    <source>
        <dbReference type="ARBA" id="ARBA00023125"/>
    </source>
</evidence>
<feature type="domain" description="OmpR/PhoB-type" evidence="5">
    <location>
        <begin position="22"/>
        <end position="119"/>
    </location>
</feature>
<sequence>MASTSPLSAVRTSNSIVPPAGQPTRQNGRVRIGVLGAVELWGPDGSPVPLGGPRPRALLAALALSVGRPVPFDQLVDAVYGEEPPGNAQHALQSQVSRLRALLPDGTVVRHPVGYLLTIDPAEIDAHRFELLATSGRELLSVGDHANARKALTEALGLWRGPAPTVRLDDLRLSAVEDRIEADLALGRPDLAELRQLSSEHPYRERLRGQLMRALAATGRQAEALATFDDARRTLADEFGADPSAELADAHLAVLRGTNPARPLPAQLTSFVGRDNEIRQVTAALERSRLVTIIGPGGAGKTRLSIESARRMPEVCFVELAELGDGAQVPQAVIAALGIRDAGLFAGHELPDPVARLVSSLADRRILLVLDNCEHVVDGAARLARQLLAGCEGVRILATSREALGVTGESLCPLPPLAAPDTIRLFEERAHAVRPGYGLDLDTVGRICAAVDGLPLGIELAAARLRAFELDEVEARLRKLSHGDRTAEPRHQTLRAVVAWSWDLLDEDERTMAKRLSVFAGGATLSAAEEVCGLPADVLAGLVDKSLVEVSGGRYRMLETVRAFCVDQLGDEEEQARRSHAAYFLRLAEEAEPRLRTGEQLAWLAKLTAEHANLMAALRWAIGADPESALRLAANTAWYLYLRGLRSEGLPLLVGLMEAVGERVPEGLVEEYALCAISADLHLDRVTELMRDYGRTLRFPYLVMLWASIGTAEVITMAMFGDDPWSRAFLETAEGLRTLYYADLAASRAAFEQALGSFREVGDRWGIANTLDQLAGVAALEGDPVASLALADEALKVIGELGDVEDAAELQCRRADNLLRIGEVAAARAVYERVAELGTPPALAAAHRGLGEIARLAGDLDTARELYGRALSEYRPGPIIAAEIRARILCGLGAVAAAVGDADRAREHYQQARDEALARLNLPIAAFAEQGLSGGELSWDQAVHRLREHFVSPW</sequence>
<feature type="compositionally biased region" description="Polar residues" evidence="4">
    <location>
        <begin position="1"/>
        <end position="16"/>
    </location>
</feature>
<comment type="similarity">
    <text evidence="1">Belongs to the AfsR/DnrI/RedD regulatory family.</text>
</comment>
<dbReference type="PROSITE" id="PS51755">
    <property type="entry name" value="OMPR_PHOB"/>
    <property type="match status" value="1"/>
</dbReference>
<dbReference type="Pfam" id="PF00486">
    <property type="entry name" value="Trans_reg_C"/>
    <property type="match status" value="1"/>
</dbReference>
<organism evidence="6 7">
    <name type="scientific">Kutzneria chonburiensis</name>
    <dbReference type="NCBI Taxonomy" id="1483604"/>
    <lineage>
        <taxon>Bacteria</taxon>
        <taxon>Bacillati</taxon>
        <taxon>Actinomycetota</taxon>
        <taxon>Actinomycetes</taxon>
        <taxon>Pseudonocardiales</taxon>
        <taxon>Pseudonocardiaceae</taxon>
        <taxon>Kutzneria</taxon>
    </lineage>
</organism>
<dbReference type="Proteomes" id="UP001589810">
    <property type="component" value="Unassembled WGS sequence"/>
</dbReference>
<dbReference type="PANTHER" id="PTHR47691">
    <property type="entry name" value="REGULATOR-RELATED"/>
    <property type="match status" value="1"/>
</dbReference>
<comment type="caution">
    <text evidence="6">The sequence shown here is derived from an EMBL/GenBank/DDBJ whole genome shotgun (WGS) entry which is preliminary data.</text>
</comment>
<keyword evidence="2 3" id="KW-0238">DNA-binding</keyword>
<dbReference type="SUPFAM" id="SSF48452">
    <property type="entry name" value="TPR-like"/>
    <property type="match status" value="2"/>
</dbReference>